<dbReference type="EMBL" id="JABANM010023790">
    <property type="protein sequence ID" value="KAF4717297.1"/>
    <property type="molecule type" value="Genomic_DNA"/>
</dbReference>
<dbReference type="PANTHER" id="PTHR24171:SF8">
    <property type="entry name" value="BRCA1-ASSOCIATED RING DOMAIN PROTEIN 1"/>
    <property type="match status" value="1"/>
</dbReference>
<organism evidence="5 6">
    <name type="scientific">Perkinsus olseni</name>
    <name type="common">Perkinsus atlanticus</name>
    <dbReference type="NCBI Taxonomy" id="32597"/>
    <lineage>
        <taxon>Eukaryota</taxon>
        <taxon>Sar</taxon>
        <taxon>Alveolata</taxon>
        <taxon>Perkinsozoa</taxon>
        <taxon>Perkinsea</taxon>
        <taxon>Perkinsida</taxon>
        <taxon>Perkinsidae</taxon>
        <taxon>Perkinsus</taxon>
    </lineage>
</organism>
<dbReference type="Proteomes" id="UP000574390">
    <property type="component" value="Unassembled WGS sequence"/>
</dbReference>
<feature type="repeat" description="ANK" evidence="3">
    <location>
        <begin position="48"/>
        <end position="81"/>
    </location>
</feature>
<keyword evidence="1" id="KW-0677">Repeat</keyword>
<reference evidence="5 6" key="1">
    <citation type="submission" date="2020-04" db="EMBL/GenBank/DDBJ databases">
        <title>Perkinsus olseni comparative genomics.</title>
        <authorList>
            <person name="Bogema D.R."/>
        </authorList>
    </citation>
    <scope>NUCLEOTIDE SEQUENCE [LARGE SCALE GENOMIC DNA]</scope>
    <source>
        <strain evidence="5">ATCC PRA-205</strain>
    </source>
</reference>
<name>A0A7J6R9U6_PEROL</name>
<evidence type="ECO:0000256" key="4">
    <source>
        <dbReference type="SAM" id="MobiDB-lite"/>
    </source>
</evidence>
<evidence type="ECO:0000256" key="2">
    <source>
        <dbReference type="ARBA" id="ARBA00023043"/>
    </source>
</evidence>
<gene>
    <name evidence="5" type="ORF">FOZ62_016488</name>
</gene>
<dbReference type="GO" id="GO:0004842">
    <property type="term" value="F:ubiquitin-protein transferase activity"/>
    <property type="evidence" value="ECO:0007669"/>
    <property type="project" value="TreeGrafter"/>
</dbReference>
<feature type="compositionally biased region" description="Basic residues" evidence="4">
    <location>
        <begin position="168"/>
        <end position="183"/>
    </location>
</feature>
<evidence type="ECO:0000313" key="5">
    <source>
        <dbReference type="EMBL" id="KAF4717297.1"/>
    </source>
</evidence>
<dbReference type="Pfam" id="PF00023">
    <property type="entry name" value="Ank"/>
    <property type="match status" value="1"/>
</dbReference>
<feature type="repeat" description="ANK" evidence="3">
    <location>
        <begin position="15"/>
        <end position="47"/>
    </location>
</feature>
<keyword evidence="2 3" id="KW-0040">ANK repeat</keyword>
<evidence type="ECO:0000313" key="6">
    <source>
        <dbReference type="Proteomes" id="UP000574390"/>
    </source>
</evidence>
<dbReference type="SUPFAM" id="SSF48403">
    <property type="entry name" value="Ankyrin repeat"/>
    <property type="match status" value="1"/>
</dbReference>
<dbReference type="PANTHER" id="PTHR24171">
    <property type="entry name" value="ANKYRIN REPEAT DOMAIN-CONTAINING PROTEIN 39-RELATED"/>
    <property type="match status" value="1"/>
</dbReference>
<dbReference type="PROSITE" id="PS50088">
    <property type="entry name" value="ANK_REPEAT"/>
    <property type="match status" value="2"/>
</dbReference>
<proteinExistence type="predicted"/>
<dbReference type="SMART" id="SM00248">
    <property type="entry name" value="ANK"/>
    <property type="match status" value="3"/>
</dbReference>
<sequence>MANRRPSIHDQLGAFGITDLHVAAYEHDIKAVGELLEKCADPNKQDMSLVTPLHAACQQPNSCDVVRTLLRHRADVLERDSIGHTPLHWAAFACETDTVKLLLSVDGGSVAARLEDVTRSTPLDIAERRRCQPICRELKRTLRATEMVGCNRSTEISELVPLDPTSVCRHHSRTSRQNHSREKKPREDEEVYGLLASEERLAPHFYLNSEHELCKPFKVVTTVCMTYLERSDLVINAATVSLT</sequence>
<comment type="caution">
    <text evidence="5">The sequence shown here is derived from an EMBL/GenBank/DDBJ whole genome shotgun (WGS) entry which is preliminary data.</text>
</comment>
<dbReference type="Gene3D" id="1.25.40.20">
    <property type="entry name" value="Ankyrin repeat-containing domain"/>
    <property type="match status" value="1"/>
</dbReference>
<dbReference type="InterPro" id="IPR036770">
    <property type="entry name" value="Ankyrin_rpt-contain_sf"/>
</dbReference>
<dbReference type="Pfam" id="PF12796">
    <property type="entry name" value="Ank_2"/>
    <property type="match status" value="1"/>
</dbReference>
<evidence type="ECO:0000256" key="1">
    <source>
        <dbReference type="ARBA" id="ARBA00022737"/>
    </source>
</evidence>
<dbReference type="GO" id="GO:0085020">
    <property type="term" value="P:protein K6-linked ubiquitination"/>
    <property type="evidence" value="ECO:0007669"/>
    <property type="project" value="TreeGrafter"/>
</dbReference>
<dbReference type="AlphaFoldDB" id="A0A7J6R9U6"/>
<feature type="region of interest" description="Disordered" evidence="4">
    <location>
        <begin position="167"/>
        <end position="190"/>
    </location>
</feature>
<evidence type="ECO:0000256" key="3">
    <source>
        <dbReference type="PROSITE-ProRule" id="PRU00023"/>
    </source>
</evidence>
<protein>
    <submittedName>
        <fullName evidence="5">Uncharacterized protein</fullName>
    </submittedName>
</protein>
<accession>A0A7J6R9U6</accession>
<dbReference type="InterPro" id="IPR002110">
    <property type="entry name" value="Ankyrin_rpt"/>
</dbReference>